<dbReference type="Proteomes" id="UP001589818">
    <property type="component" value="Unassembled WGS sequence"/>
</dbReference>
<evidence type="ECO:0000259" key="4">
    <source>
        <dbReference type="PROSITE" id="PS01124"/>
    </source>
</evidence>
<dbReference type="PANTHER" id="PTHR43280">
    <property type="entry name" value="ARAC-FAMILY TRANSCRIPTIONAL REGULATOR"/>
    <property type="match status" value="1"/>
</dbReference>
<dbReference type="InterPro" id="IPR014710">
    <property type="entry name" value="RmlC-like_jellyroll"/>
</dbReference>
<evidence type="ECO:0000256" key="3">
    <source>
        <dbReference type="ARBA" id="ARBA00023163"/>
    </source>
</evidence>
<protein>
    <submittedName>
        <fullName evidence="5">Helix-turn-helix domain-containing protein</fullName>
    </submittedName>
</protein>
<keyword evidence="6" id="KW-1185">Reference proteome</keyword>
<feature type="domain" description="HTH araC/xylS-type" evidence="4">
    <location>
        <begin position="196"/>
        <end position="294"/>
    </location>
</feature>
<dbReference type="SUPFAM" id="SSF46689">
    <property type="entry name" value="Homeodomain-like"/>
    <property type="match status" value="2"/>
</dbReference>
<dbReference type="RefSeq" id="WP_204815644.1">
    <property type="nucleotide sequence ID" value="NZ_JANHOF010000001.1"/>
</dbReference>
<evidence type="ECO:0000313" key="5">
    <source>
        <dbReference type="EMBL" id="MFC0394516.1"/>
    </source>
</evidence>
<gene>
    <name evidence="5" type="ORF">ACFFJ8_24545</name>
</gene>
<keyword evidence="2" id="KW-0238">DNA-binding</keyword>
<dbReference type="EMBL" id="JBHLVF010000041">
    <property type="protein sequence ID" value="MFC0394516.1"/>
    <property type="molecule type" value="Genomic_DNA"/>
</dbReference>
<dbReference type="InterPro" id="IPR009057">
    <property type="entry name" value="Homeodomain-like_sf"/>
</dbReference>
<reference evidence="5 6" key="1">
    <citation type="submission" date="2024-09" db="EMBL/GenBank/DDBJ databases">
        <authorList>
            <person name="Sun Q."/>
            <person name="Mori K."/>
        </authorList>
    </citation>
    <scope>NUCLEOTIDE SEQUENCE [LARGE SCALE GENOMIC DNA]</scope>
    <source>
        <strain evidence="5 6">CCM 4839</strain>
    </source>
</reference>
<dbReference type="PROSITE" id="PS01124">
    <property type="entry name" value="HTH_ARAC_FAMILY_2"/>
    <property type="match status" value="1"/>
</dbReference>
<dbReference type="Gene3D" id="1.10.10.60">
    <property type="entry name" value="Homeodomain-like"/>
    <property type="match status" value="2"/>
</dbReference>
<name>A0ABV6JF35_9BACL</name>
<evidence type="ECO:0000256" key="1">
    <source>
        <dbReference type="ARBA" id="ARBA00023015"/>
    </source>
</evidence>
<dbReference type="PANTHER" id="PTHR43280:SF2">
    <property type="entry name" value="HTH-TYPE TRANSCRIPTIONAL REGULATOR EXSA"/>
    <property type="match status" value="1"/>
</dbReference>
<dbReference type="Gene3D" id="2.60.120.10">
    <property type="entry name" value="Jelly Rolls"/>
    <property type="match status" value="1"/>
</dbReference>
<dbReference type="InterPro" id="IPR037923">
    <property type="entry name" value="HTH-like"/>
</dbReference>
<dbReference type="SMART" id="SM00342">
    <property type="entry name" value="HTH_ARAC"/>
    <property type="match status" value="1"/>
</dbReference>
<evidence type="ECO:0000256" key="2">
    <source>
        <dbReference type="ARBA" id="ARBA00023125"/>
    </source>
</evidence>
<comment type="caution">
    <text evidence="5">The sequence shown here is derived from an EMBL/GenBank/DDBJ whole genome shotgun (WGS) entry which is preliminary data.</text>
</comment>
<keyword evidence="3" id="KW-0804">Transcription</keyword>
<sequence length="306" mass="34486">MSSIHPLSMASPYIRIAHDFHTEENMRIGPTRIVDHALHYFKEGDGVYTVGNRPTTIKAGSLFLIRPGVPFSFSASPGTRFHMYNLHFDLIEQEDSAAITFPYPKQGEPQRVPLPCCLPDEQEMPVSGLPSSVPLVETATYEQLFFRILQRFGQPNTIALLQSKSAMLELLALLLRQTENQHASSTSDGTYETHLSHAVAFIQSRLHEPISLDDIAKAAQMSKSYLLKCFRNIYRLSPIKFVMKQRIERAKCELLYTSKPIKTIAGETGFDSIHSFYHTFQREVGTSPGAYRALAHSTALQQEEPE</sequence>
<dbReference type="InterPro" id="IPR018060">
    <property type="entry name" value="HTH_AraC"/>
</dbReference>
<dbReference type="Pfam" id="PF02311">
    <property type="entry name" value="AraC_binding"/>
    <property type="match status" value="1"/>
</dbReference>
<accession>A0ABV6JF35</accession>
<evidence type="ECO:0000313" key="6">
    <source>
        <dbReference type="Proteomes" id="UP001589818"/>
    </source>
</evidence>
<keyword evidence="1" id="KW-0805">Transcription regulation</keyword>
<proteinExistence type="predicted"/>
<dbReference type="SUPFAM" id="SSF51215">
    <property type="entry name" value="Regulatory protein AraC"/>
    <property type="match status" value="1"/>
</dbReference>
<organism evidence="5 6">
    <name type="scientific">Paenibacillus mendelii</name>
    <dbReference type="NCBI Taxonomy" id="206163"/>
    <lineage>
        <taxon>Bacteria</taxon>
        <taxon>Bacillati</taxon>
        <taxon>Bacillota</taxon>
        <taxon>Bacilli</taxon>
        <taxon>Bacillales</taxon>
        <taxon>Paenibacillaceae</taxon>
        <taxon>Paenibacillus</taxon>
    </lineage>
</organism>
<dbReference type="InterPro" id="IPR003313">
    <property type="entry name" value="AraC-bd"/>
</dbReference>
<dbReference type="Pfam" id="PF12833">
    <property type="entry name" value="HTH_18"/>
    <property type="match status" value="1"/>
</dbReference>